<dbReference type="InterPro" id="IPR026444">
    <property type="entry name" value="Secre_tail"/>
</dbReference>
<evidence type="ECO:0000256" key="1">
    <source>
        <dbReference type="SAM" id="SignalP"/>
    </source>
</evidence>
<keyword evidence="1" id="KW-0732">Signal</keyword>
<dbReference type="AlphaFoldDB" id="A0A2M9CXA9"/>
<protein>
    <submittedName>
        <fullName evidence="3">Putative secreted protein (Por secretion system target)</fullName>
    </submittedName>
</protein>
<dbReference type="NCBIfam" id="TIGR04183">
    <property type="entry name" value="Por_Secre_tail"/>
    <property type="match status" value="1"/>
</dbReference>
<proteinExistence type="predicted"/>
<gene>
    <name evidence="3" type="ORF">BXY57_2160</name>
</gene>
<keyword evidence="4" id="KW-1185">Reference proteome</keyword>
<dbReference type="Proteomes" id="UP000230000">
    <property type="component" value="Unassembled WGS sequence"/>
</dbReference>
<dbReference type="Pfam" id="PF18962">
    <property type="entry name" value="Por_Secre_tail"/>
    <property type="match status" value="1"/>
</dbReference>
<feature type="chain" id="PRO_5014889754" evidence="1">
    <location>
        <begin position="22"/>
        <end position="109"/>
    </location>
</feature>
<evidence type="ECO:0000313" key="4">
    <source>
        <dbReference type="Proteomes" id="UP000230000"/>
    </source>
</evidence>
<feature type="domain" description="Secretion system C-terminal sorting" evidence="2">
    <location>
        <begin position="34"/>
        <end position="100"/>
    </location>
</feature>
<accession>A0A2M9CXA9</accession>
<sequence length="109" mass="12496">MMKKFTLIFLLILCKTTFSFAQAYGDGDGKILKLYPNPATTQINLELQSHGDQAYEVVIYNFLGKKFDDFKLTGRQTLSLSRYYSGIYIYQLLDMQGNVVETGKFNVIK</sequence>
<comment type="caution">
    <text evidence="3">The sequence shown here is derived from an EMBL/GenBank/DDBJ whole genome shotgun (WGS) entry which is preliminary data.</text>
</comment>
<dbReference type="EMBL" id="PGFG01000001">
    <property type="protein sequence ID" value="PJJ76533.1"/>
    <property type="molecule type" value="Genomic_DNA"/>
</dbReference>
<reference evidence="3 4" key="1">
    <citation type="submission" date="2017-11" db="EMBL/GenBank/DDBJ databases">
        <title>Genomic Encyclopedia of Archaeal and Bacterial Type Strains, Phase II (KMG-II): From Individual Species to Whole Genera.</title>
        <authorList>
            <person name="Goeker M."/>
        </authorList>
    </citation>
    <scope>NUCLEOTIDE SEQUENCE [LARGE SCALE GENOMIC DNA]</scope>
    <source>
        <strain evidence="3 4">DSM 27268</strain>
    </source>
</reference>
<evidence type="ECO:0000313" key="3">
    <source>
        <dbReference type="EMBL" id="PJJ76533.1"/>
    </source>
</evidence>
<evidence type="ECO:0000259" key="2">
    <source>
        <dbReference type="Pfam" id="PF18962"/>
    </source>
</evidence>
<feature type="signal peptide" evidence="1">
    <location>
        <begin position="1"/>
        <end position="21"/>
    </location>
</feature>
<organism evidence="3 4">
    <name type="scientific">Thermoflavifilum aggregans</name>
    <dbReference type="NCBI Taxonomy" id="454188"/>
    <lineage>
        <taxon>Bacteria</taxon>
        <taxon>Pseudomonadati</taxon>
        <taxon>Bacteroidota</taxon>
        <taxon>Chitinophagia</taxon>
        <taxon>Chitinophagales</taxon>
        <taxon>Chitinophagaceae</taxon>
        <taxon>Thermoflavifilum</taxon>
    </lineage>
</organism>
<name>A0A2M9CXA9_9BACT</name>